<gene>
    <name evidence="2" type="ORF">POM88_019049</name>
</gene>
<dbReference type="PANTHER" id="PTHR11926">
    <property type="entry name" value="GLUCOSYL/GLUCURONOSYL TRANSFERASES"/>
    <property type="match status" value="1"/>
</dbReference>
<dbReference type="Gene3D" id="3.40.50.2000">
    <property type="entry name" value="Glycogen Phosphorylase B"/>
    <property type="match status" value="2"/>
</dbReference>
<dbReference type="Proteomes" id="UP001237642">
    <property type="component" value="Unassembled WGS sequence"/>
</dbReference>
<comment type="similarity">
    <text evidence="1">Belongs to the UDP-glycosyltransferase family.</text>
</comment>
<evidence type="ECO:0000313" key="3">
    <source>
        <dbReference type="Proteomes" id="UP001237642"/>
    </source>
</evidence>
<proteinExistence type="inferred from homology"/>
<evidence type="ECO:0000313" key="2">
    <source>
        <dbReference type="EMBL" id="KAK1390871.1"/>
    </source>
</evidence>
<dbReference type="GO" id="GO:0080044">
    <property type="term" value="F:quercetin 7-O-glucosyltransferase activity"/>
    <property type="evidence" value="ECO:0007669"/>
    <property type="project" value="TreeGrafter"/>
</dbReference>
<dbReference type="GO" id="GO:0080043">
    <property type="term" value="F:quercetin 3-O-glucosyltransferase activity"/>
    <property type="evidence" value="ECO:0007669"/>
    <property type="project" value="TreeGrafter"/>
</dbReference>
<comment type="caution">
    <text evidence="2">The sequence shown here is derived from an EMBL/GenBank/DDBJ whole genome shotgun (WGS) entry which is preliminary data.</text>
</comment>
<accession>A0AAD8MZS7</accession>
<keyword evidence="3" id="KW-1185">Reference proteome</keyword>
<organism evidence="2 3">
    <name type="scientific">Heracleum sosnowskyi</name>
    <dbReference type="NCBI Taxonomy" id="360622"/>
    <lineage>
        <taxon>Eukaryota</taxon>
        <taxon>Viridiplantae</taxon>
        <taxon>Streptophyta</taxon>
        <taxon>Embryophyta</taxon>
        <taxon>Tracheophyta</taxon>
        <taxon>Spermatophyta</taxon>
        <taxon>Magnoliopsida</taxon>
        <taxon>eudicotyledons</taxon>
        <taxon>Gunneridae</taxon>
        <taxon>Pentapetalae</taxon>
        <taxon>asterids</taxon>
        <taxon>campanulids</taxon>
        <taxon>Apiales</taxon>
        <taxon>Apiaceae</taxon>
        <taxon>Apioideae</taxon>
        <taxon>apioid superclade</taxon>
        <taxon>Tordylieae</taxon>
        <taxon>Tordyliinae</taxon>
        <taxon>Heracleum</taxon>
    </lineage>
</organism>
<dbReference type="AlphaFoldDB" id="A0AAD8MZS7"/>
<name>A0AAD8MZS7_9APIA</name>
<evidence type="ECO:0000256" key="1">
    <source>
        <dbReference type="ARBA" id="ARBA00009995"/>
    </source>
</evidence>
<reference evidence="2" key="1">
    <citation type="submission" date="2023-02" db="EMBL/GenBank/DDBJ databases">
        <title>Genome of toxic invasive species Heracleum sosnowskyi carries increased number of genes despite the absence of recent whole-genome duplications.</title>
        <authorList>
            <person name="Schelkunov M."/>
            <person name="Shtratnikova V."/>
            <person name="Makarenko M."/>
            <person name="Klepikova A."/>
            <person name="Omelchenko D."/>
            <person name="Novikova G."/>
            <person name="Obukhova E."/>
            <person name="Bogdanov V."/>
            <person name="Penin A."/>
            <person name="Logacheva M."/>
        </authorList>
    </citation>
    <scope>NUCLEOTIDE SEQUENCE</scope>
    <source>
        <strain evidence="2">Hsosn_3</strain>
        <tissue evidence="2">Leaf</tissue>
    </source>
</reference>
<dbReference type="SUPFAM" id="SSF53756">
    <property type="entry name" value="UDP-Glycosyltransferase/glycogen phosphorylase"/>
    <property type="match status" value="2"/>
</dbReference>
<dbReference type="EMBL" id="JAUIZM010000004">
    <property type="protein sequence ID" value="KAK1390871.1"/>
    <property type="molecule type" value="Genomic_DNA"/>
</dbReference>
<dbReference type="PANTHER" id="PTHR11926:SF1560">
    <property type="entry name" value="UDP-GLYCOSYLTRANSFERASE 74E1-RELATED"/>
    <property type="match status" value="1"/>
</dbReference>
<evidence type="ECO:0008006" key="4">
    <source>
        <dbReference type="Google" id="ProtNLM"/>
    </source>
</evidence>
<sequence length="470" mass="51808">MSTGENEETLLSGKPHVMIISYPLQGHVNPMVQFSKRLLSRGIKVTLVTTTSLDISPHANSASINIEHIPVTKPLSPGRASDAINEFLAILKTSITRSLPEVIEKQKANGCPVKFLIYDALMPYALDVSLKLGVQGVAFVTHSSAVFAIFYHVHRRTMDINTLQESSSVTLPSLPLLEAKDLPSYLTDIGSYPGVLALCTNQFVGLEKAYGVLFNTFEKLEGEFRFLEKKGYKMSMGKNEETLISSKPHILLVPCPFQGHINPMLQFSRRLVSRGIKVTLVTTSSLDISHNSTSINIEHIPVVTPSSPGRASDSVDEFLARLQTNITRSLPEVIEKQKANGCPVKFLIYDALLPYGLDISLKLGIQGVAFVTHSCAVFAIYYHVYRRTLDINTLEELSPITLPSLPLLGVKDLPSFLTDIGPYQGFLTVCSNQFLGLEKAYGVLFNTFEKLEGEVSNFLLPTVSFLEMLS</sequence>
<reference evidence="2" key="2">
    <citation type="submission" date="2023-05" db="EMBL/GenBank/DDBJ databases">
        <authorList>
            <person name="Schelkunov M.I."/>
        </authorList>
    </citation>
    <scope>NUCLEOTIDE SEQUENCE</scope>
    <source>
        <strain evidence="2">Hsosn_3</strain>
        <tissue evidence="2">Leaf</tissue>
    </source>
</reference>
<protein>
    <recommendedName>
        <fullName evidence="4">Glycosyltransferase</fullName>
    </recommendedName>
</protein>